<feature type="compositionally biased region" description="Basic residues" evidence="7">
    <location>
        <begin position="794"/>
        <end position="809"/>
    </location>
</feature>
<evidence type="ECO:0000256" key="2">
    <source>
        <dbReference type="ARBA" id="ARBA00022737"/>
    </source>
</evidence>
<dbReference type="Gene3D" id="1.10.10.790">
    <property type="entry name" value="Surp module"/>
    <property type="match status" value="2"/>
</dbReference>
<proteinExistence type="predicted"/>
<evidence type="ECO:0000259" key="8">
    <source>
        <dbReference type="PROSITE" id="PS50128"/>
    </source>
</evidence>
<dbReference type="AlphaFoldDB" id="A0A9Q0KRF2"/>
<dbReference type="EMBL" id="JAMYWD010000003">
    <property type="protein sequence ID" value="KAJ4975326.1"/>
    <property type="molecule type" value="Genomic_DNA"/>
</dbReference>
<evidence type="ECO:0000256" key="1">
    <source>
        <dbReference type="ARBA" id="ARBA00022664"/>
    </source>
</evidence>
<dbReference type="PROSITE" id="PS50128">
    <property type="entry name" value="SURP"/>
    <property type="match status" value="2"/>
</dbReference>
<keyword evidence="5" id="KW-0804">Transcription</keyword>
<keyword evidence="3" id="KW-0694">RNA-binding</keyword>
<accession>A0A9Q0KRF2</accession>
<evidence type="ECO:0000313" key="9">
    <source>
        <dbReference type="EMBL" id="KAJ4975326.1"/>
    </source>
</evidence>
<dbReference type="PANTHER" id="PTHR13161">
    <property type="entry name" value="SPLICING FACTOR SUPPRESSOR OF WHITE APRICOT"/>
    <property type="match status" value="1"/>
</dbReference>
<dbReference type="OrthoDB" id="5836667at2759"/>
<feature type="region of interest" description="Disordered" evidence="7">
    <location>
        <begin position="507"/>
        <end position="555"/>
    </location>
</feature>
<dbReference type="Pfam" id="PF01805">
    <property type="entry name" value="Surp"/>
    <property type="match status" value="2"/>
</dbReference>
<dbReference type="PANTHER" id="PTHR13161:SF15">
    <property type="entry name" value="SPLICING FACTOR, SUPPRESSOR OF WHITE-APRICOT HOMOLOG"/>
    <property type="match status" value="1"/>
</dbReference>
<evidence type="ECO:0000256" key="7">
    <source>
        <dbReference type="SAM" id="MobiDB-lite"/>
    </source>
</evidence>
<dbReference type="InterPro" id="IPR040397">
    <property type="entry name" value="SWAP"/>
</dbReference>
<feature type="region of interest" description="Disordered" evidence="7">
    <location>
        <begin position="296"/>
        <end position="342"/>
    </location>
</feature>
<feature type="region of interest" description="Disordered" evidence="7">
    <location>
        <begin position="685"/>
        <end position="865"/>
    </location>
</feature>
<dbReference type="GO" id="GO:0003723">
    <property type="term" value="F:RNA binding"/>
    <property type="evidence" value="ECO:0007669"/>
    <property type="project" value="UniProtKB-KW"/>
</dbReference>
<feature type="compositionally biased region" description="Basic and acidic residues" evidence="7">
    <location>
        <begin position="314"/>
        <end position="325"/>
    </location>
</feature>
<dbReference type="Pfam" id="PF09750">
    <property type="entry name" value="DRY_EERY"/>
    <property type="match status" value="1"/>
</dbReference>
<keyword evidence="1" id="KW-0507">mRNA processing</keyword>
<evidence type="ECO:0000256" key="3">
    <source>
        <dbReference type="ARBA" id="ARBA00022884"/>
    </source>
</evidence>
<keyword evidence="4" id="KW-0805">Transcription regulation</keyword>
<reference evidence="9" key="1">
    <citation type="journal article" date="2023" name="Plant J.">
        <title>The genome of the king protea, Protea cynaroides.</title>
        <authorList>
            <person name="Chang J."/>
            <person name="Duong T.A."/>
            <person name="Schoeman C."/>
            <person name="Ma X."/>
            <person name="Roodt D."/>
            <person name="Barker N."/>
            <person name="Li Z."/>
            <person name="Van de Peer Y."/>
            <person name="Mizrachi E."/>
        </authorList>
    </citation>
    <scope>NUCLEOTIDE SEQUENCE</scope>
    <source>
        <tissue evidence="9">Young leaves</tissue>
    </source>
</reference>
<evidence type="ECO:0000256" key="6">
    <source>
        <dbReference type="ARBA" id="ARBA00023187"/>
    </source>
</evidence>
<dbReference type="GO" id="GO:0000395">
    <property type="term" value="P:mRNA 5'-splice site recognition"/>
    <property type="evidence" value="ECO:0007669"/>
    <property type="project" value="TreeGrafter"/>
</dbReference>
<feature type="region of interest" description="Disordered" evidence="7">
    <location>
        <begin position="47"/>
        <end position="90"/>
    </location>
</feature>
<dbReference type="InterPro" id="IPR000061">
    <property type="entry name" value="Surp"/>
</dbReference>
<feature type="domain" description="SURP motif" evidence="8">
    <location>
        <begin position="361"/>
        <end position="403"/>
    </location>
</feature>
<protein>
    <recommendedName>
        <fullName evidence="8">SURP motif domain-containing protein</fullName>
    </recommendedName>
</protein>
<keyword evidence="10" id="KW-1185">Reference proteome</keyword>
<evidence type="ECO:0000313" key="10">
    <source>
        <dbReference type="Proteomes" id="UP001141806"/>
    </source>
</evidence>
<feature type="compositionally biased region" description="Basic and acidic residues" evidence="7">
    <location>
        <begin position="699"/>
        <end position="708"/>
    </location>
</feature>
<dbReference type="SMART" id="SM01141">
    <property type="entry name" value="DRY_EERY"/>
    <property type="match status" value="1"/>
</dbReference>
<dbReference type="FunFam" id="1.10.10.790:FF:000002">
    <property type="entry name" value="Splicing factor 3A subunit 1"/>
    <property type="match status" value="1"/>
</dbReference>
<name>A0A9Q0KRF2_9MAGN</name>
<organism evidence="9 10">
    <name type="scientific">Protea cynaroides</name>
    <dbReference type="NCBI Taxonomy" id="273540"/>
    <lineage>
        <taxon>Eukaryota</taxon>
        <taxon>Viridiplantae</taxon>
        <taxon>Streptophyta</taxon>
        <taxon>Embryophyta</taxon>
        <taxon>Tracheophyta</taxon>
        <taxon>Spermatophyta</taxon>
        <taxon>Magnoliopsida</taxon>
        <taxon>Proteales</taxon>
        <taxon>Proteaceae</taxon>
        <taxon>Protea</taxon>
    </lineage>
</organism>
<dbReference type="InterPro" id="IPR019147">
    <property type="entry name" value="SWAP_N_domain"/>
</dbReference>
<feature type="compositionally biased region" description="Basic residues" evidence="7">
    <location>
        <begin position="742"/>
        <end position="769"/>
    </location>
</feature>
<dbReference type="SMART" id="SM00648">
    <property type="entry name" value="SWAP"/>
    <property type="match status" value="2"/>
</dbReference>
<feature type="domain" description="SURP motif" evidence="8">
    <location>
        <begin position="148"/>
        <end position="190"/>
    </location>
</feature>
<feature type="compositionally biased region" description="Low complexity" evidence="7">
    <location>
        <begin position="516"/>
        <end position="546"/>
    </location>
</feature>
<keyword evidence="2" id="KW-0677">Repeat</keyword>
<gene>
    <name evidence="9" type="ORF">NE237_000432</name>
</gene>
<dbReference type="Proteomes" id="UP001141806">
    <property type="component" value="Unassembled WGS sequence"/>
</dbReference>
<dbReference type="InterPro" id="IPR035967">
    <property type="entry name" value="SWAP/Surp_sf"/>
</dbReference>
<keyword evidence="6" id="KW-0508">mRNA splicing</keyword>
<evidence type="ECO:0000256" key="5">
    <source>
        <dbReference type="ARBA" id="ARBA00023163"/>
    </source>
</evidence>
<comment type="caution">
    <text evidence="9">The sequence shown here is derived from an EMBL/GenBank/DDBJ whole genome shotgun (WGS) entry which is preliminary data.</text>
</comment>
<dbReference type="SUPFAM" id="SSF109905">
    <property type="entry name" value="Surp module (SWAP domain)"/>
    <property type="match status" value="2"/>
</dbReference>
<evidence type="ECO:0000256" key="4">
    <source>
        <dbReference type="ARBA" id="ARBA00023015"/>
    </source>
</evidence>
<feature type="compositionally biased region" description="Basic residues" evidence="7">
    <location>
        <begin position="718"/>
        <end position="727"/>
    </location>
</feature>
<feature type="compositionally biased region" description="Basic and acidic residues" evidence="7">
    <location>
        <begin position="65"/>
        <end position="80"/>
    </location>
</feature>
<sequence>MDLEVCGRHALLFDDDPTAAFVNSRDALVEWNSLLIDRYDVRHLLQHPPPPLKRRRHQPSETELDQERYLDLPPPSDDHNSSCLLESDNGAEPAVGGGYHTVAFSYGNPSTDKKNSDAGLGDSSFLPPFSVPESLLQNLPPSEKVHQIIARTAIFVSKHGGQSEIVLRVKQGDNPTFGFLMPDHHLHAYFRFLVDHVDLLNSSVDAKPVDEKKENSANNSMSDVAGGALSLLGSVYGSGDDEDGALQFVLESREEPGESLDIENTIIAHGSECAESSVGLSEKVGEAPKPPFHAAKEKSLLSKRNRSVTADNSDVTHSRKREGDARGSSGVSVEKPHVSTLPSTSKVEPLILEPPSHLKRMVDKIVEFILKNGKEFEAILIEQDSKNGRFPFLLPSNQYHPYYLNVLQKAQESKFPGKCFTAQDHDTMGNVAGKKGGLSKDDNGVLSKGYSASDIPFDSERKEKFKMVIGGSKKDAQDPPPKPIQQQCGVSVDTVAAILQAATRGLRNPKDILPKPSMGDSSLGLSGDGGPTSSFGSLSSSRGWSSMQKPIPNGEPSVSMPIELSRSAGHSEKVGSRASGVSVAKAIAKTAALAAACEADSSEASLTKEQKQKAERLKRAKMFAAMVKGGIAPPANNLLPRLSAEPPDSVHSGLLDSGCKASVLNDATLAPNVSNLSSGEVDLLGREREGSSVPVDANTSDRSKSETHDSDDDYNERKSRKKHRSRSIRFEVDMDDDSDRRDHKHHHKKHRSRHSSSHCKDEHKHRKRHSSLDYKESRRQHRYHSHSSSEDEHKHRHRSEKHRNHSKRKVEHENDITEVLAQTKTLRVDDRSNRVASLGSSKDPQEESNALAAGTPPPDTTEVSDELRAKVRAMLLATM</sequence>